<organism evidence="6 7">
    <name type="scientific">Streptomyces niphimycinicus</name>
    <dbReference type="NCBI Taxonomy" id="2842201"/>
    <lineage>
        <taxon>Bacteria</taxon>
        <taxon>Bacillati</taxon>
        <taxon>Actinomycetota</taxon>
        <taxon>Actinomycetes</taxon>
        <taxon>Kitasatosporales</taxon>
        <taxon>Streptomycetaceae</taxon>
        <taxon>Streptomyces</taxon>
    </lineage>
</organism>
<evidence type="ECO:0000256" key="4">
    <source>
        <dbReference type="ARBA" id="ARBA00023163"/>
    </source>
</evidence>
<keyword evidence="7" id="KW-1185">Reference proteome</keyword>
<protein>
    <submittedName>
        <fullName evidence="6">LysR family transcriptional regulator</fullName>
    </submittedName>
</protein>
<proteinExistence type="inferred from homology"/>
<evidence type="ECO:0000256" key="2">
    <source>
        <dbReference type="ARBA" id="ARBA00023015"/>
    </source>
</evidence>
<comment type="caution">
    <text evidence="6">The sequence shown here is derived from an EMBL/GenBank/DDBJ whole genome shotgun (WGS) entry which is preliminary data.</text>
</comment>
<feature type="domain" description="HTH lysR-type" evidence="5">
    <location>
        <begin position="6"/>
        <end position="63"/>
    </location>
</feature>
<keyword evidence="2" id="KW-0805">Transcription regulation</keyword>
<dbReference type="EMBL" id="JAHLEM010000010">
    <property type="protein sequence ID" value="MBU3862723.1"/>
    <property type="molecule type" value="Genomic_DNA"/>
</dbReference>
<gene>
    <name evidence="6" type="ORF">KN815_00880</name>
</gene>
<sequence>MDFTDVSLTALRVFRAVAEQGTFTAAAASLGYTQSAVSRQIAAIERAAGAELLERRREGVRLTAAGRIVMRRATTVLDEIDATARELSGLPGQSGTVRLGWFPSAGAVLVPRALAALRGTDPGLRIVGREGGTPALVRALRAGSLDLALLASAPPFRPPDAESPPLALQTLTERALCLAVPATHPLAHGDFVDVADLRGQRWIAGSSSGDDRIMGVWPGLDERPEIAHTARDWLAKLHLVAAGCGLTTVPAALASAAPPGVRVLPVRGGPQEQRRLLLARLPHPPTEPVARVGAALRAAAIDAAGALTDTAEKGARTARDIARRHDV</sequence>
<keyword evidence="3" id="KW-0238">DNA-binding</keyword>
<evidence type="ECO:0000256" key="3">
    <source>
        <dbReference type="ARBA" id="ARBA00023125"/>
    </source>
</evidence>
<dbReference type="InterPro" id="IPR000847">
    <property type="entry name" value="LysR_HTH_N"/>
</dbReference>
<name>A0ABS6C781_9ACTN</name>
<dbReference type="RefSeq" id="WP_216339178.1">
    <property type="nucleotide sequence ID" value="NZ_JAHLEM010000010.1"/>
</dbReference>
<accession>A0ABS6C781</accession>
<comment type="similarity">
    <text evidence="1">Belongs to the LysR transcriptional regulatory family.</text>
</comment>
<dbReference type="Pfam" id="PF03466">
    <property type="entry name" value="LysR_substrate"/>
    <property type="match status" value="1"/>
</dbReference>
<evidence type="ECO:0000313" key="6">
    <source>
        <dbReference type="EMBL" id="MBU3862723.1"/>
    </source>
</evidence>
<dbReference type="PANTHER" id="PTHR30346">
    <property type="entry name" value="TRANSCRIPTIONAL DUAL REGULATOR HCAR-RELATED"/>
    <property type="match status" value="1"/>
</dbReference>
<evidence type="ECO:0000259" key="5">
    <source>
        <dbReference type="PROSITE" id="PS50931"/>
    </source>
</evidence>
<dbReference type="PROSITE" id="PS50931">
    <property type="entry name" value="HTH_LYSR"/>
    <property type="match status" value="1"/>
</dbReference>
<keyword evidence="4" id="KW-0804">Transcription</keyword>
<dbReference type="PANTHER" id="PTHR30346:SF29">
    <property type="entry name" value="LYSR SUBSTRATE-BINDING"/>
    <property type="match status" value="1"/>
</dbReference>
<evidence type="ECO:0000256" key="1">
    <source>
        <dbReference type="ARBA" id="ARBA00009437"/>
    </source>
</evidence>
<reference evidence="6 7" key="1">
    <citation type="submission" date="2021-06" db="EMBL/GenBank/DDBJ databases">
        <authorList>
            <person name="Pan X."/>
        </authorList>
    </citation>
    <scope>NUCLEOTIDE SEQUENCE [LARGE SCALE GENOMIC DNA]</scope>
    <source>
        <strain evidence="6 7">4503</strain>
    </source>
</reference>
<dbReference type="Proteomes" id="UP000720508">
    <property type="component" value="Unassembled WGS sequence"/>
</dbReference>
<dbReference type="Pfam" id="PF00126">
    <property type="entry name" value="HTH_1"/>
    <property type="match status" value="1"/>
</dbReference>
<dbReference type="InterPro" id="IPR005119">
    <property type="entry name" value="LysR_subst-bd"/>
</dbReference>
<evidence type="ECO:0000313" key="7">
    <source>
        <dbReference type="Proteomes" id="UP000720508"/>
    </source>
</evidence>